<dbReference type="AlphaFoldDB" id="A0A914DZK9"/>
<organism evidence="1 2">
    <name type="scientific">Acrobeloides nanus</name>
    <dbReference type="NCBI Taxonomy" id="290746"/>
    <lineage>
        <taxon>Eukaryota</taxon>
        <taxon>Metazoa</taxon>
        <taxon>Ecdysozoa</taxon>
        <taxon>Nematoda</taxon>
        <taxon>Chromadorea</taxon>
        <taxon>Rhabditida</taxon>
        <taxon>Tylenchina</taxon>
        <taxon>Cephalobomorpha</taxon>
        <taxon>Cephaloboidea</taxon>
        <taxon>Cephalobidae</taxon>
        <taxon>Acrobeloides</taxon>
    </lineage>
</organism>
<sequence>MINKETSMLDPSRIAMERVYTAFGKLKEKYANFNLEHLFETVRNRAIDCEDLQCSCFSVKENVKNLTELIDYNMHLFRKTQAYKKLTSEADPLDAAPIVDPFNQSIDDEKIRKIHRGVKTETLENFYKRVNEDGLLELSNDENRTRDGHKNCLAWMQFHFPQISQGGVKRIAYKLGGGNYVATAIYCFLVENRIDERPEFKELWDKVQPCPKHWLPKMHKRISHAYCRDRKRNFISFVPDRSSSKYLDRRYTEIAEAWKKDYPNLFEAKSFHLNQDAVTNSDPGEIFECTHCKLKYPKKFAVSCIQTDIVDSALPHVHRKKSLHYYCRKCCSTIPNEMKFDIVFCPEHGTCIQCLGTTADKRCQNTIATKEIHNYMEPVDRHNFNNTLVEKLVNRFEHVHLEKEDEHEELESASTQISLASLDAFTPIDEDASDQE</sequence>
<evidence type="ECO:0000313" key="1">
    <source>
        <dbReference type="Proteomes" id="UP000887540"/>
    </source>
</evidence>
<keyword evidence="1" id="KW-1185">Reference proteome</keyword>
<proteinExistence type="predicted"/>
<evidence type="ECO:0000313" key="2">
    <source>
        <dbReference type="WBParaSite" id="ACRNAN_scaffold4545.g26564.t1"/>
    </source>
</evidence>
<dbReference type="WBParaSite" id="ACRNAN_scaffold4545.g26564.t1">
    <property type="protein sequence ID" value="ACRNAN_scaffold4545.g26564.t1"/>
    <property type="gene ID" value="ACRNAN_scaffold4545.g26564"/>
</dbReference>
<protein>
    <submittedName>
        <fullName evidence="2">Uncharacterized protein</fullName>
    </submittedName>
</protein>
<reference evidence="2" key="1">
    <citation type="submission" date="2022-11" db="UniProtKB">
        <authorList>
            <consortium name="WormBaseParasite"/>
        </authorList>
    </citation>
    <scope>IDENTIFICATION</scope>
</reference>
<dbReference type="Proteomes" id="UP000887540">
    <property type="component" value="Unplaced"/>
</dbReference>
<accession>A0A914DZK9</accession>
<name>A0A914DZK9_9BILA</name>